<organism evidence="1 2">
    <name type="scientific">Septoria linicola</name>
    <dbReference type="NCBI Taxonomy" id="215465"/>
    <lineage>
        <taxon>Eukaryota</taxon>
        <taxon>Fungi</taxon>
        <taxon>Dikarya</taxon>
        <taxon>Ascomycota</taxon>
        <taxon>Pezizomycotina</taxon>
        <taxon>Dothideomycetes</taxon>
        <taxon>Dothideomycetidae</taxon>
        <taxon>Mycosphaerellales</taxon>
        <taxon>Mycosphaerellaceae</taxon>
        <taxon>Septoria</taxon>
    </lineage>
</organism>
<gene>
    <name evidence="1" type="ORF">Slin15195_G112130</name>
</gene>
<dbReference type="Proteomes" id="UP001056384">
    <property type="component" value="Chromosome 10"/>
</dbReference>
<dbReference type="InterPro" id="IPR021109">
    <property type="entry name" value="Peptidase_aspartic_dom_sf"/>
</dbReference>
<dbReference type="SUPFAM" id="SSF50630">
    <property type="entry name" value="Acid proteases"/>
    <property type="match status" value="1"/>
</dbReference>
<evidence type="ECO:0000313" key="2">
    <source>
        <dbReference type="Proteomes" id="UP001056384"/>
    </source>
</evidence>
<dbReference type="AlphaFoldDB" id="A0A9Q9AZ74"/>
<proteinExistence type="predicted"/>
<keyword evidence="2" id="KW-1185">Reference proteome</keyword>
<protein>
    <submittedName>
        <fullName evidence="1">Aspartic peptidase domain superfamily</fullName>
    </submittedName>
</protein>
<name>A0A9Q9AZ74_9PEZI</name>
<dbReference type="EMBL" id="CP099427">
    <property type="protein sequence ID" value="USW57894.1"/>
    <property type="molecule type" value="Genomic_DNA"/>
</dbReference>
<sequence>MKGNAPLDTLHILSLAVPNIVFHDIEDIGGGLFSMLDLYDGSIGLGPPNAASNTWYNDTTDEAEALALPNILYQLFDPAIMPLRNNTMIIRFPPSKATQGRLTIGESPLTDLSFSLPIQKCNPYSMGRSACLEITPSTSHYSSILLLPYIWGYLQARPDPGNTVAGIECSRRHTLPDIVVVFFGHEMVLGWEDYTIQTEYDDGQESDCFVTIVAVENG</sequence>
<accession>A0A9Q9AZ74</accession>
<reference evidence="1" key="1">
    <citation type="submission" date="2022-06" db="EMBL/GenBank/DDBJ databases">
        <title>Complete genome sequences of two strains of the flax pathogen Septoria linicola.</title>
        <authorList>
            <person name="Lapalu N."/>
            <person name="Simon A."/>
            <person name="Demenou B."/>
            <person name="Paumier D."/>
            <person name="Guillot M.-P."/>
            <person name="Gout L."/>
            <person name="Valade R."/>
        </authorList>
    </citation>
    <scope>NUCLEOTIDE SEQUENCE</scope>
    <source>
        <strain evidence="1">SE15195</strain>
    </source>
</reference>
<evidence type="ECO:0000313" key="1">
    <source>
        <dbReference type="EMBL" id="USW57894.1"/>
    </source>
</evidence>